<dbReference type="OrthoDB" id="6781995at2759"/>
<proteinExistence type="predicted"/>
<comment type="caution">
    <text evidence="1">The sequence shown here is derived from an EMBL/GenBank/DDBJ whole genome shotgun (WGS) entry which is preliminary data.</text>
</comment>
<reference evidence="1" key="1">
    <citation type="submission" date="2020-08" db="EMBL/GenBank/DDBJ databases">
        <title>Genome sequencing and assembly of the red palm weevil Rhynchophorus ferrugineus.</title>
        <authorList>
            <person name="Dias G.B."/>
            <person name="Bergman C.M."/>
            <person name="Manee M."/>
        </authorList>
    </citation>
    <scope>NUCLEOTIDE SEQUENCE</scope>
    <source>
        <strain evidence="1">AA-2017</strain>
        <tissue evidence="1">Whole larva</tissue>
    </source>
</reference>
<dbReference type="EMBL" id="JAACXV010000304">
    <property type="protein sequence ID" value="KAF7280372.1"/>
    <property type="molecule type" value="Genomic_DNA"/>
</dbReference>
<protein>
    <submittedName>
        <fullName evidence="1">Uncharacterized protein</fullName>
    </submittedName>
</protein>
<evidence type="ECO:0000313" key="2">
    <source>
        <dbReference type="Proteomes" id="UP000625711"/>
    </source>
</evidence>
<gene>
    <name evidence="1" type="ORF">GWI33_006103</name>
</gene>
<accession>A0A834IJK7</accession>
<keyword evidence="2" id="KW-1185">Reference proteome</keyword>
<dbReference type="Proteomes" id="UP000625711">
    <property type="component" value="Unassembled WGS sequence"/>
</dbReference>
<dbReference type="AlphaFoldDB" id="A0A834IJK7"/>
<name>A0A834IJK7_RHYFE</name>
<sequence>MSGKYIGLQTRIKDINRYSEFIPYLAHSLNLVAKYAAKCCTKTLISSDFVENLSNTLITEVILEKTSIIVGAYADVLKNRLDDELVQLAEMLKTDVATIIDCEKPETL</sequence>
<organism evidence="1 2">
    <name type="scientific">Rhynchophorus ferrugineus</name>
    <name type="common">Red palm weevil</name>
    <name type="synonym">Curculio ferrugineus</name>
    <dbReference type="NCBI Taxonomy" id="354439"/>
    <lineage>
        <taxon>Eukaryota</taxon>
        <taxon>Metazoa</taxon>
        <taxon>Ecdysozoa</taxon>
        <taxon>Arthropoda</taxon>
        <taxon>Hexapoda</taxon>
        <taxon>Insecta</taxon>
        <taxon>Pterygota</taxon>
        <taxon>Neoptera</taxon>
        <taxon>Endopterygota</taxon>
        <taxon>Coleoptera</taxon>
        <taxon>Polyphaga</taxon>
        <taxon>Cucujiformia</taxon>
        <taxon>Curculionidae</taxon>
        <taxon>Dryophthorinae</taxon>
        <taxon>Rhynchophorus</taxon>
    </lineage>
</organism>
<evidence type="ECO:0000313" key="1">
    <source>
        <dbReference type="EMBL" id="KAF7280372.1"/>
    </source>
</evidence>